<evidence type="ECO:0000313" key="2">
    <source>
        <dbReference type="EnsemblProtists" id="EKX38771"/>
    </source>
</evidence>
<dbReference type="eggNOG" id="ENOG502SV86">
    <property type="taxonomic scope" value="Eukaryota"/>
</dbReference>
<organism evidence="1">
    <name type="scientific">Guillardia theta (strain CCMP2712)</name>
    <name type="common">Cryptophyte</name>
    <dbReference type="NCBI Taxonomy" id="905079"/>
    <lineage>
        <taxon>Eukaryota</taxon>
        <taxon>Cryptophyceae</taxon>
        <taxon>Pyrenomonadales</taxon>
        <taxon>Geminigeraceae</taxon>
        <taxon>Guillardia</taxon>
    </lineage>
</organism>
<dbReference type="GeneID" id="17295527"/>
<dbReference type="HOGENOM" id="CLU_1216755_0_0_1"/>
<dbReference type="InterPro" id="IPR019410">
    <property type="entry name" value="Methyltransf_16"/>
</dbReference>
<dbReference type="Proteomes" id="UP000011087">
    <property type="component" value="Unassembled WGS sequence"/>
</dbReference>
<dbReference type="AlphaFoldDB" id="L1IR92"/>
<dbReference type="SUPFAM" id="SSF53335">
    <property type="entry name" value="S-adenosyl-L-methionine-dependent methyltransferases"/>
    <property type="match status" value="1"/>
</dbReference>
<dbReference type="Gene3D" id="3.40.50.150">
    <property type="entry name" value="Vaccinia Virus protein VP39"/>
    <property type="match status" value="1"/>
</dbReference>
<dbReference type="Pfam" id="PF13489">
    <property type="entry name" value="Methyltransf_23"/>
    <property type="match status" value="1"/>
</dbReference>
<reference evidence="2" key="3">
    <citation type="submission" date="2015-06" db="UniProtKB">
        <authorList>
            <consortium name="EnsemblProtists"/>
        </authorList>
    </citation>
    <scope>IDENTIFICATION</scope>
</reference>
<dbReference type="EnsemblProtists" id="EKX38771">
    <property type="protein sequence ID" value="EKX38771"/>
    <property type="gene ID" value="GUITHDRAFT_154621"/>
</dbReference>
<keyword evidence="3" id="KW-1185">Reference proteome</keyword>
<dbReference type="PaxDb" id="55529-EKX38771"/>
<reference evidence="1 3" key="1">
    <citation type="journal article" date="2012" name="Nature">
        <title>Algal genomes reveal evolutionary mosaicism and the fate of nucleomorphs.</title>
        <authorList>
            <consortium name="DOE Joint Genome Institute"/>
            <person name="Curtis B.A."/>
            <person name="Tanifuji G."/>
            <person name="Burki F."/>
            <person name="Gruber A."/>
            <person name="Irimia M."/>
            <person name="Maruyama S."/>
            <person name="Arias M.C."/>
            <person name="Ball S.G."/>
            <person name="Gile G.H."/>
            <person name="Hirakawa Y."/>
            <person name="Hopkins J.F."/>
            <person name="Kuo A."/>
            <person name="Rensing S.A."/>
            <person name="Schmutz J."/>
            <person name="Symeonidi A."/>
            <person name="Elias M."/>
            <person name="Eveleigh R.J."/>
            <person name="Herman E.K."/>
            <person name="Klute M.J."/>
            <person name="Nakayama T."/>
            <person name="Obornik M."/>
            <person name="Reyes-Prieto A."/>
            <person name="Armbrust E.V."/>
            <person name="Aves S.J."/>
            <person name="Beiko R.G."/>
            <person name="Coutinho P."/>
            <person name="Dacks J.B."/>
            <person name="Durnford D.G."/>
            <person name="Fast N.M."/>
            <person name="Green B.R."/>
            <person name="Grisdale C.J."/>
            <person name="Hempel F."/>
            <person name="Henrissat B."/>
            <person name="Hoppner M.P."/>
            <person name="Ishida K."/>
            <person name="Kim E."/>
            <person name="Koreny L."/>
            <person name="Kroth P.G."/>
            <person name="Liu Y."/>
            <person name="Malik S.B."/>
            <person name="Maier U.G."/>
            <person name="McRose D."/>
            <person name="Mock T."/>
            <person name="Neilson J.A."/>
            <person name="Onodera N.T."/>
            <person name="Poole A.M."/>
            <person name="Pritham E.J."/>
            <person name="Richards T.A."/>
            <person name="Rocap G."/>
            <person name="Roy S.W."/>
            <person name="Sarai C."/>
            <person name="Schaack S."/>
            <person name="Shirato S."/>
            <person name="Slamovits C.H."/>
            <person name="Spencer D.F."/>
            <person name="Suzuki S."/>
            <person name="Worden A.Z."/>
            <person name="Zauner S."/>
            <person name="Barry K."/>
            <person name="Bell C."/>
            <person name="Bharti A.K."/>
            <person name="Crow J.A."/>
            <person name="Grimwood J."/>
            <person name="Kramer R."/>
            <person name="Lindquist E."/>
            <person name="Lucas S."/>
            <person name="Salamov A."/>
            <person name="McFadden G.I."/>
            <person name="Lane C.E."/>
            <person name="Keeling P.J."/>
            <person name="Gray M.W."/>
            <person name="Grigoriev I.V."/>
            <person name="Archibald J.M."/>
        </authorList>
    </citation>
    <scope>NUCLEOTIDE SEQUENCE</scope>
    <source>
        <strain evidence="1 3">CCMP2712</strain>
    </source>
</reference>
<dbReference type="EMBL" id="JH993045">
    <property type="protein sequence ID" value="EKX38771.1"/>
    <property type="molecule type" value="Genomic_DNA"/>
</dbReference>
<name>L1IR92_GUITC</name>
<reference evidence="3" key="2">
    <citation type="submission" date="2012-11" db="EMBL/GenBank/DDBJ databases">
        <authorList>
            <person name="Kuo A."/>
            <person name="Curtis B.A."/>
            <person name="Tanifuji G."/>
            <person name="Burki F."/>
            <person name="Gruber A."/>
            <person name="Irimia M."/>
            <person name="Maruyama S."/>
            <person name="Arias M.C."/>
            <person name="Ball S.G."/>
            <person name="Gile G.H."/>
            <person name="Hirakawa Y."/>
            <person name="Hopkins J.F."/>
            <person name="Rensing S.A."/>
            <person name="Schmutz J."/>
            <person name="Symeonidi A."/>
            <person name="Elias M."/>
            <person name="Eveleigh R.J."/>
            <person name="Herman E.K."/>
            <person name="Klute M.J."/>
            <person name="Nakayama T."/>
            <person name="Obornik M."/>
            <person name="Reyes-Prieto A."/>
            <person name="Armbrust E.V."/>
            <person name="Aves S.J."/>
            <person name="Beiko R.G."/>
            <person name="Coutinho P."/>
            <person name="Dacks J.B."/>
            <person name="Durnford D.G."/>
            <person name="Fast N.M."/>
            <person name="Green B.R."/>
            <person name="Grisdale C."/>
            <person name="Hempe F."/>
            <person name="Henrissat B."/>
            <person name="Hoppner M.P."/>
            <person name="Ishida K.-I."/>
            <person name="Kim E."/>
            <person name="Koreny L."/>
            <person name="Kroth P.G."/>
            <person name="Liu Y."/>
            <person name="Malik S.-B."/>
            <person name="Maier U.G."/>
            <person name="McRose D."/>
            <person name="Mock T."/>
            <person name="Neilson J.A."/>
            <person name="Onodera N.T."/>
            <person name="Poole A.M."/>
            <person name="Pritham E.J."/>
            <person name="Richards T.A."/>
            <person name="Rocap G."/>
            <person name="Roy S.W."/>
            <person name="Sarai C."/>
            <person name="Schaack S."/>
            <person name="Shirato S."/>
            <person name="Slamovits C.H."/>
            <person name="Spencer D.F."/>
            <person name="Suzuki S."/>
            <person name="Worden A.Z."/>
            <person name="Zauner S."/>
            <person name="Barry K."/>
            <person name="Bell C."/>
            <person name="Bharti A.K."/>
            <person name="Crow J.A."/>
            <person name="Grimwood J."/>
            <person name="Kramer R."/>
            <person name="Lindquist E."/>
            <person name="Lucas S."/>
            <person name="Salamov A."/>
            <person name="McFadden G.I."/>
            <person name="Lane C.E."/>
            <person name="Keeling P.J."/>
            <person name="Gray M.W."/>
            <person name="Grigoriev I.V."/>
            <person name="Archibald J.M."/>
        </authorList>
    </citation>
    <scope>NUCLEOTIDE SEQUENCE</scope>
    <source>
        <strain evidence="3">CCMP2712</strain>
    </source>
</reference>
<evidence type="ECO:0000313" key="1">
    <source>
        <dbReference type="EMBL" id="EKX38771.1"/>
    </source>
</evidence>
<accession>L1IR92</accession>
<dbReference type="OrthoDB" id="413520at2759"/>
<dbReference type="RefSeq" id="XP_005825751.1">
    <property type="nucleotide sequence ID" value="XM_005825694.1"/>
</dbReference>
<evidence type="ECO:0000313" key="3">
    <source>
        <dbReference type="Proteomes" id="UP000011087"/>
    </source>
</evidence>
<protein>
    <submittedName>
        <fullName evidence="1 2">Uncharacterized protein</fullName>
    </submittedName>
</protein>
<sequence>MQVYSENSDGTILWNASLVLRNYLQKKQSEFSGRRVLELGAGLGHLSLAISRMGAHVTSTEARCRVEEAATASGSCRCWGCVNQLRRSVKKNLALEQDVSLNEWNDVGCEGMEGKGSIRVVELQWGEEAKDRWGPLKQESETEDGKFDYIIMSEVIYNQSSDSLYDDDFHDNLIWTILQFVKPGTIIYNVFVDRPFSFMFFAKIDELPGKPFKVEVVDEKEYECLVWTCYFLCPVF</sequence>
<dbReference type="OMA" id="EGHIASW"/>
<proteinExistence type="predicted"/>
<dbReference type="PANTHER" id="PTHR14614">
    <property type="entry name" value="HEPATOCELLULAR CARCINOMA-ASSOCIATED ANTIGEN"/>
    <property type="match status" value="1"/>
</dbReference>
<dbReference type="InterPro" id="IPR029063">
    <property type="entry name" value="SAM-dependent_MTases_sf"/>
</dbReference>
<dbReference type="PANTHER" id="PTHR14614:SF109">
    <property type="entry name" value="RIBOSOMAL LYSINE N-METHYLTRANSFERASE 5"/>
    <property type="match status" value="1"/>
</dbReference>
<dbReference type="KEGG" id="gtt:GUITHDRAFT_154621"/>
<gene>
    <name evidence="1" type="ORF">GUITHDRAFT_154621</name>
</gene>